<keyword evidence="1 4" id="KW-0489">Methyltransferase</keyword>
<dbReference type="PANTHER" id="PTHR43861:SF1">
    <property type="entry name" value="TRANS-ACONITATE 2-METHYLTRANSFERASE"/>
    <property type="match status" value="1"/>
</dbReference>
<dbReference type="CDD" id="cd02440">
    <property type="entry name" value="AdoMet_MTases"/>
    <property type="match status" value="1"/>
</dbReference>
<dbReference type="RefSeq" id="WP_108127244.1">
    <property type="nucleotide sequence ID" value="NZ_QBKP01000001.1"/>
</dbReference>
<dbReference type="GO" id="GO:0032259">
    <property type="term" value="P:methylation"/>
    <property type="evidence" value="ECO:0007669"/>
    <property type="project" value="UniProtKB-KW"/>
</dbReference>
<comment type="caution">
    <text evidence="4">The sequence shown here is derived from an EMBL/GenBank/DDBJ whole genome shotgun (WGS) entry which is preliminary data.</text>
</comment>
<dbReference type="EMBL" id="QBKP01000001">
    <property type="protein sequence ID" value="PTX53528.1"/>
    <property type="molecule type" value="Genomic_DNA"/>
</dbReference>
<dbReference type="InterPro" id="IPR029063">
    <property type="entry name" value="SAM-dependent_MTases_sf"/>
</dbReference>
<evidence type="ECO:0000313" key="5">
    <source>
        <dbReference type="Proteomes" id="UP000244224"/>
    </source>
</evidence>
<dbReference type="GO" id="GO:0008168">
    <property type="term" value="F:methyltransferase activity"/>
    <property type="evidence" value="ECO:0007669"/>
    <property type="project" value="UniProtKB-KW"/>
</dbReference>
<sequence>MAGDPRTRLFYETQAARYAAEGSARPHPALAGFLARLAPGAHILELGCGAGTDAAAILAAGFGLDPTDGSAALVRIASERLGRPARLLQFDALEANAAYDAVWANASLLHVPRPELPDILARIRRALRPGGLMFASFKTGDAEGADALGRYFNQPDPAWLLAACGPGWELVALTLRRGGGFGGVPTQWLALTLRRRQPVTGPRPERR</sequence>
<dbReference type="SUPFAM" id="SSF53335">
    <property type="entry name" value="S-adenosyl-L-methionine-dependent methyltransferases"/>
    <property type="match status" value="1"/>
</dbReference>
<keyword evidence="2 4" id="KW-0808">Transferase</keyword>
<dbReference type="Pfam" id="PF13649">
    <property type="entry name" value="Methyltransf_25"/>
    <property type="match status" value="1"/>
</dbReference>
<keyword evidence="5" id="KW-1185">Reference proteome</keyword>
<evidence type="ECO:0000259" key="3">
    <source>
        <dbReference type="Pfam" id="PF13649"/>
    </source>
</evidence>
<dbReference type="PANTHER" id="PTHR43861">
    <property type="entry name" value="TRANS-ACONITATE 2-METHYLTRANSFERASE-RELATED"/>
    <property type="match status" value="1"/>
</dbReference>
<evidence type="ECO:0000256" key="1">
    <source>
        <dbReference type="ARBA" id="ARBA00022603"/>
    </source>
</evidence>
<organism evidence="4 5">
    <name type="scientific">Gemmobacter caeni</name>
    <dbReference type="NCBI Taxonomy" id="589035"/>
    <lineage>
        <taxon>Bacteria</taxon>
        <taxon>Pseudomonadati</taxon>
        <taxon>Pseudomonadota</taxon>
        <taxon>Alphaproteobacteria</taxon>
        <taxon>Rhodobacterales</taxon>
        <taxon>Paracoccaceae</taxon>
        <taxon>Gemmobacter</taxon>
    </lineage>
</organism>
<protein>
    <submittedName>
        <fullName evidence="4">Methyltransferase family protein</fullName>
    </submittedName>
</protein>
<evidence type="ECO:0000313" key="4">
    <source>
        <dbReference type="EMBL" id="PTX53528.1"/>
    </source>
</evidence>
<evidence type="ECO:0000256" key="2">
    <source>
        <dbReference type="ARBA" id="ARBA00022679"/>
    </source>
</evidence>
<proteinExistence type="predicted"/>
<dbReference type="Gene3D" id="3.40.50.150">
    <property type="entry name" value="Vaccinia Virus protein VP39"/>
    <property type="match status" value="1"/>
</dbReference>
<accession>A0A2T6BBT4</accession>
<name>A0A2T6BBT4_9RHOB</name>
<dbReference type="Proteomes" id="UP000244224">
    <property type="component" value="Unassembled WGS sequence"/>
</dbReference>
<dbReference type="InterPro" id="IPR041698">
    <property type="entry name" value="Methyltransf_25"/>
</dbReference>
<feature type="domain" description="Methyltransferase" evidence="3">
    <location>
        <begin position="43"/>
        <end position="131"/>
    </location>
</feature>
<dbReference type="OrthoDB" id="9804312at2"/>
<gene>
    <name evidence="4" type="ORF">C8N34_101446</name>
</gene>
<reference evidence="4 5" key="1">
    <citation type="submission" date="2018-04" db="EMBL/GenBank/DDBJ databases">
        <title>Genomic Encyclopedia of Archaeal and Bacterial Type Strains, Phase II (KMG-II): from individual species to whole genera.</title>
        <authorList>
            <person name="Goeker M."/>
        </authorList>
    </citation>
    <scope>NUCLEOTIDE SEQUENCE [LARGE SCALE GENOMIC DNA]</scope>
    <source>
        <strain evidence="4 5">DSM 21823</strain>
    </source>
</reference>
<dbReference type="AlphaFoldDB" id="A0A2T6BBT4"/>